<reference evidence="11 12" key="1">
    <citation type="submission" date="2016-10" db="EMBL/GenBank/DDBJ databases">
        <authorList>
            <person name="de Groot N.N."/>
        </authorList>
    </citation>
    <scope>NUCLEOTIDE SEQUENCE [LARGE SCALE GENOMIC DNA]</scope>
    <source>
        <strain evidence="11 12">LMG 25475</strain>
    </source>
</reference>
<keyword evidence="4 9" id="KW-1003">Cell membrane</keyword>
<feature type="transmembrane region" description="Helical" evidence="9">
    <location>
        <begin position="37"/>
        <end position="58"/>
    </location>
</feature>
<protein>
    <recommendedName>
        <fullName evidence="9">Transport permease protein</fullName>
    </recommendedName>
</protein>
<dbReference type="GO" id="GO:0140359">
    <property type="term" value="F:ABC-type transporter activity"/>
    <property type="evidence" value="ECO:0007669"/>
    <property type="project" value="InterPro"/>
</dbReference>
<keyword evidence="5 9" id="KW-0812">Transmembrane</keyword>
<organism evidence="11 12">
    <name type="scientific">Phytopseudomonas seleniipraecipitans</name>
    <dbReference type="NCBI Taxonomy" id="640205"/>
    <lineage>
        <taxon>Bacteria</taxon>
        <taxon>Pseudomonadati</taxon>
        <taxon>Pseudomonadota</taxon>
        <taxon>Gammaproteobacteria</taxon>
        <taxon>Pseudomonadales</taxon>
        <taxon>Pseudomonadaceae</taxon>
        <taxon>Phytopseudomonas</taxon>
    </lineage>
</organism>
<dbReference type="GO" id="GO:0005886">
    <property type="term" value="C:plasma membrane"/>
    <property type="evidence" value="ECO:0007669"/>
    <property type="project" value="UniProtKB-SubCell"/>
</dbReference>
<feature type="transmembrane region" description="Helical" evidence="9">
    <location>
        <begin position="154"/>
        <end position="176"/>
    </location>
</feature>
<sequence>MKIIKEFVIFLRHVYSSKELLLTLVKNDFRKQYLGSYLGLVWAFVQPLTFMLVIWFVFEMGFRAGPTTDGTPFFLWLICGMVPWLFISNAIISGTGAIINNTFMVKKVAFRVSVLPLVEIGSALLIHIVLVAFLVLALLFYGYRPTLYWLQLPFYMACSISFLLGITWLTSAIRVFIKDISNFVAVLMQIGFWATPIFWSVEMLSPRLQTVIQANPAFYIVSGYRDTFITGVWFWERQNLTLYYFGMTLFFMALGALVFKRLRPHFGDVL</sequence>
<dbReference type="RefSeq" id="WP_208597312.1">
    <property type="nucleotide sequence ID" value="NZ_FNBM01000008.1"/>
</dbReference>
<evidence type="ECO:0000256" key="8">
    <source>
        <dbReference type="ARBA" id="ARBA00023136"/>
    </source>
</evidence>
<feature type="transmembrane region" description="Helical" evidence="9">
    <location>
        <begin position="120"/>
        <end position="142"/>
    </location>
</feature>
<evidence type="ECO:0000313" key="12">
    <source>
        <dbReference type="Proteomes" id="UP000243378"/>
    </source>
</evidence>
<dbReference type="GO" id="GO:0015774">
    <property type="term" value="P:polysaccharide transport"/>
    <property type="evidence" value="ECO:0007669"/>
    <property type="project" value="UniProtKB-KW"/>
</dbReference>
<evidence type="ECO:0000256" key="2">
    <source>
        <dbReference type="ARBA" id="ARBA00007783"/>
    </source>
</evidence>
<dbReference type="STRING" id="640205.SAMN05216381_3415"/>
<feature type="domain" description="ABC transmembrane type-2" evidence="10">
    <location>
        <begin position="38"/>
        <end position="262"/>
    </location>
</feature>
<evidence type="ECO:0000256" key="6">
    <source>
        <dbReference type="ARBA" id="ARBA00022989"/>
    </source>
</evidence>
<dbReference type="GO" id="GO:0015920">
    <property type="term" value="P:lipopolysaccharide transport"/>
    <property type="evidence" value="ECO:0007669"/>
    <property type="project" value="TreeGrafter"/>
</dbReference>
<evidence type="ECO:0000313" key="11">
    <source>
        <dbReference type="EMBL" id="SDG21223.1"/>
    </source>
</evidence>
<feature type="transmembrane region" description="Helical" evidence="9">
    <location>
        <begin position="73"/>
        <end position="99"/>
    </location>
</feature>
<dbReference type="EMBL" id="FNBM01000008">
    <property type="protein sequence ID" value="SDG21223.1"/>
    <property type="molecule type" value="Genomic_DNA"/>
</dbReference>
<dbReference type="PANTHER" id="PTHR30413:SF10">
    <property type="entry name" value="CAPSULE POLYSACCHARIDE EXPORT INNER-MEMBRANE PROTEIN CTRC"/>
    <property type="match status" value="1"/>
</dbReference>
<keyword evidence="7" id="KW-0625">Polysaccharide transport</keyword>
<dbReference type="InterPro" id="IPR013525">
    <property type="entry name" value="ABC2_TM"/>
</dbReference>
<feature type="transmembrane region" description="Helical" evidence="9">
    <location>
        <begin position="183"/>
        <end position="201"/>
    </location>
</feature>
<evidence type="ECO:0000256" key="3">
    <source>
        <dbReference type="ARBA" id="ARBA00022448"/>
    </source>
</evidence>
<dbReference type="AlphaFoldDB" id="A0A1G7SE10"/>
<evidence type="ECO:0000256" key="5">
    <source>
        <dbReference type="ARBA" id="ARBA00022692"/>
    </source>
</evidence>
<keyword evidence="3 9" id="KW-0813">Transport</keyword>
<evidence type="ECO:0000256" key="4">
    <source>
        <dbReference type="ARBA" id="ARBA00022475"/>
    </source>
</evidence>
<comment type="similarity">
    <text evidence="2 9">Belongs to the ABC-2 integral membrane protein family.</text>
</comment>
<dbReference type="PROSITE" id="PS51012">
    <property type="entry name" value="ABC_TM2"/>
    <property type="match status" value="1"/>
</dbReference>
<comment type="subcellular location">
    <subcellularLocation>
        <location evidence="9">Cell inner membrane</location>
        <topology evidence="9">Multi-pass membrane protein</topology>
    </subcellularLocation>
    <subcellularLocation>
        <location evidence="1">Cell membrane</location>
        <topology evidence="1">Multi-pass membrane protein</topology>
    </subcellularLocation>
</comment>
<evidence type="ECO:0000256" key="1">
    <source>
        <dbReference type="ARBA" id="ARBA00004651"/>
    </source>
</evidence>
<accession>A0A1G7SE10</accession>
<dbReference type="InterPro" id="IPR047817">
    <property type="entry name" value="ABC2_TM_bact-type"/>
</dbReference>
<gene>
    <name evidence="11" type="ORF">SAMN05216381_3415</name>
</gene>
<evidence type="ECO:0000259" key="10">
    <source>
        <dbReference type="PROSITE" id="PS51012"/>
    </source>
</evidence>
<dbReference type="Proteomes" id="UP000243378">
    <property type="component" value="Unassembled WGS sequence"/>
</dbReference>
<evidence type="ECO:0000256" key="9">
    <source>
        <dbReference type="RuleBase" id="RU361157"/>
    </source>
</evidence>
<feature type="transmembrane region" description="Helical" evidence="9">
    <location>
        <begin position="242"/>
        <end position="259"/>
    </location>
</feature>
<keyword evidence="8 9" id="KW-0472">Membrane</keyword>
<keyword evidence="6 9" id="KW-1133">Transmembrane helix</keyword>
<dbReference type="Pfam" id="PF01061">
    <property type="entry name" value="ABC2_membrane"/>
    <property type="match status" value="1"/>
</dbReference>
<evidence type="ECO:0000256" key="7">
    <source>
        <dbReference type="ARBA" id="ARBA00023047"/>
    </source>
</evidence>
<name>A0A1G7SE10_9GAMM</name>
<keyword evidence="7" id="KW-0762">Sugar transport</keyword>
<proteinExistence type="inferred from homology"/>
<dbReference type="PANTHER" id="PTHR30413">
    <property type="entry name" value="INNER MEMBRANE TRANSPORT PERMEASE"/>
    <property type="match status" value="1"/>
</dbReference>